<reference evidence="11 12" key="1">
    <citation type="submission" date="2018-06" db="EMBL/GenBank/DDBJ databases">
        <title>Genomic Encyclopedia of Type Strains, Phase IV (KMG-IV): sequencing the most valuable type-strain genomes for metagenomic binning, comparative biology and taxonomic classification.</title>
        <authorList>
            <person name="Goeker M."/>
        </authorList>
    </citation>
    <scope>NUCLEOTIDE SEQUENCE [LARGE SCALE GENOMIC DNA]</scope>
    <source>
        <strain evidence="11 12">DSM 24032</strain>
    </source>
</reference>
<keyword evidence="6 8" id="KW-0238">DNA-binding</keyword>
<dbReference type="EMBL" id="QNRT01000002">
    <property type="protein sequence ID" value="RBP50788.1"/>
    <property type="molecule type" value="Genomic_DNA"/>
</dbReference>
<dbReference type="GO" id="GO:0008270">
    <property type="term" value="F:zinc ion binding"/>
    <property type="evidence" value="ECO:0007669"/>
    <property type="project" value="UniProtKB-UniRule"/>
</dbReference>
<dbReference type="PROSITE" id="PS51161">
    <property type="entry name" value="ATP_CONE"/>
    <property type="match status" value="1"/>
</dbReference>
<evidence type="ECO:0000256" key="1">
    <source>
        <dbReference type="ARBA" id="ARBA00022491"/>
    </source>
</evidence>
<evidence type="ECO:0000256" key="3">
    <source>
        <dbReference type="ARBA" id="ARBA00022771"/>
    </source>
</evidence>
<evidence type="ECO:0000256" key="8">
    <source>
        <dbReference type="HAMAP-Rule" id="MF_00440"/>
    </source>
</evidence>
<evidence type="ECO:0000256" key="2">
    <source>
        <dbReference type="ARBA" id="ARBA00022741"/>
    </source>
</evidence>
<dbReference type="PANTHER" id="PTHR30455:SF2">
    <property type="entry name" value="TRANSCRIPTIONAL REPRESSOR NRDR"/>
    <property type="match status" value="1"/>
</dbReference>
<comment type="caution">
    <text evidence="11">The sequence shown here is derived from an EMBL/GenBank/DDBJ whole genome shotgun (WGS) entry which is preliminary data.</text>
</comment>
<evidence type="ECO:0000313" key="12">
    <source>
        <dbReference type="Proteomes" id="UP000253083"/>
    </source>
</evidence>
<dbReference type="Pfam" id="PF03477">
    <property type="entry name" value="ATP-cone"/>
    <property type="match status" value="1"/>
</dbReference>
<evidence type="ECO:0000256" key="5">
    <source>
        <dbReference type="ARBA" id="ARBA00023015"/>
    </source>
</evidence>
<dbReference type="Pfam" id="PF22811">
    <property type="entry name" value="Zn_ribbon_NrdR"/>
    <property type="match status" value="1"/>
</dbReference>
<proteinExistence type="inferred from homology"/>
<dbReference type="InParanoid" id="A0A395JM99"/>
<dbReference type="GO" id="GO:0005524">
    <property type="term" value="F:ATP binding"/>
    <property type="evidence" value="ECO:0007669"/>
    <property type="project" value="UniProtKB-UniRule"/>
</dbReference>
<keyword evidence="8" id="KW-0479">Metal-binding</keyword>
<dbReference type="RefSeq" id="WP_113953612.1">
    <property type="nucleotide sequence ID" value="NZ_QNRT01000002.1"/>
</dbReference>
<dbReference type="InterPro" id="IPR005144">
    <property type="entry name" value="ATP-cone_dom"/>
</dbReference>
<protein>
    <recommendedName>
        <fullName evidence="8">Transcriptional repressor NrdR</fullName>
    </recommendedName>
</protein>
<comment type="function">
    <text evidence="8">Negatively regulates transcription of bacterial ribonucleotide reductase nrd genes and operons by binding to NrdR-boxes.</text>
</comment>
<keyword evidence="3 8" id="KW-0863">Zinc-finger</keyword>
<evidence type="ECO:0000256" key="9">
    <source>
        <dbReference type="SAM" id="MobiDB-lite"/>
    </source>
</evidence>
<dbReference type="GO" id="GO:0003677">
    <property type="term" value="F:DNA binding"/>
    <property type="evidence" value="ECO:0007669"/>
    <property type="project" value="UniProtKB-KW"/>
</dbReference>
<feature type="region of interest" description="Disordered" evidence="9">
    <location>
        <begin position="150"/>
        <end position="185"/>
    </location>
</feature>
<sequence length="185" mass="21532">MRCPFCQNDDTRVIDSRLTEDRDAVRRRRSCEACGERFSTLEEASLKLPYIVKSNGDREHYDESKLARGLERALEKRPVESHEIENILHRIKRSLLTCGEREIAAREIGELVMNELRDVDQVAYVRFASVYRSFQDVDAFSDEIRRLQEQTMRGRRESRARVQTKSRSINPADSHSSSSDKSHKS</sequence>
<dbReference type="Proteomes" id="UP000253083">
    <property type="component" value="Unassembled WGS sequence"/>
</dbReference>
<evidence type="ECO:0000256" key="4">
    <source>
        <dbReference type="ARBA" id="ARBA00022840"/>
    </source>
</evidence>
<keyword evidence="8" id="KW-0862">Zinc</keyword>
<keyword evidence="12" id="KW-1185">Reference proteome</keyword>
<gene>
    <name evidence="8" type="primary">nrdR</name>
    <name evidence="11" type="ORF">DFR28_102204</name>
</gene>
<accession>A0A395JM99</accession>
<dbReference type="AlphaFoldDB" id="A0A395JM99"/>
<feature type="domain" description="ATP-cone" evidence="10">
    <location>
        <begin position="49"/>
        <end position="139"/>
    </location>
</feature>
<keyword evidence="1 8" id="KW-0678">Repressor</keyword>
<dbReference type="InterPro" id="IPR055173">
    <property type="entry name" value="NrdR-like_N"/>
</dbReference>
<keyword evidence="4 8" id="KW-0067">ATP-binding</keyword>
<evidence type="ECO:0000256" key="7">
    <source>
        <dbReference type="ARBA" id="ARBA00023163"/>
    </source>
</evidence>
<evidence type="ECO:0000259" key="10">
    <source>
        <dbReference type="PROSITE" id="PS51161"/>
    </source>
</evidence>
<dbReference type="HAMAP" id="MF_00440">
    <property type="entry name" value="NrdR"/>
    <property type="match status" value="1"/>
</dbReference>
<keyword evidence="5 8" id="KW-0805">Transcription regulation</keyword>
<comment type="similarity">
    <text evidence="8">Belongs to the NrdR family.</text>
</comment>
<dbReference type="GO" id="GO:0045892">
    <property type="term" value="P:negative regulation of DNA-templated transcription"/>
    <property type="evidence" value="ECO:0007669"/>
    <property type="project" value="UniProtKB-UniRule"/>
</dbReference>
<feature type="compositionally biased region" description="Basic and acidic residues" evidence="9">
    <location>
        <begin position="150"/>
        <end position="160"/>
    </location>
</feature>
<evidence type="ECO:0000256" key="6">
    <source>
        <dbReference type="ARBA" id="ARBA00023125"/>
    </source>
</evidence>
<name>A0A395JM99_9GAMM</name>
<evidence type="ECO:0000313" key="11">
    <source>
        <dbReference type="EMBL" id="RBP50788.1"/>
    </source>
</evidence>
<dbReference type="InterPro" id="IPR003796">
    <property type="entry name" value="RNR_NrdR-like"/>
</dbReference>
<dbReference type="PANTHER" id="PTHR30455">
    <property type="entry name" value="TRANSCRIPTIONAL REPRESSOR NRDR"/>
    <property type="match status" value="1"/>
</dbReference>
<keyword evidence="2 8" id="KW-0547">Nucleotide-binding</keyword>
<dbReference type="OrthoDB" id="9807461at2"/>
<keyword evidence="7 8" id="KW-0804">Transcription</keyword>
<dbReference type="NCBIfam" id="TIGR00244">
    <property type="entry name" value="transcriptional regulator NrdR"/>
    <property type="match status" value="1"/>
</dbReference>
<feature type="zinc finger region" evidence="8">
    <location>
        <begin position="3"/>
        <end position="34"/>
    </location>
</feature>
<comment type="cofactor">
    <cofactor evidence="8">
        <name>Zn(2+)</name>
        <dbReference type="ChEBI" id="CHEBI:29105"/>
    </cofactor>
    <text evidence="8">Binds 1 zinc ion.</text>
</comment>
<organism evidence="11 12">
    <name type="scientific">Arenicella xantha</name>
    <dbReference type="NCBI Taxonomy" id="644221"/>
    <lineage>
        <taxon>Bacteria</taxon>
        <taxon>Pseudomonadati</taxon>
        <taxon>Pseudomonadota</taxon>
        <taxon>Gammaproteobacteria</taxon>
        <taxon>Arenicellales</taxon>
        <taxon>Arenicellaceae</taxon>
        <taxon>Arenicella</taxon>
    </lineage>
</organism>
<dbReference type="FunCoup" id="A0A395JM99">
    <property type="interactions" value="271"/>
</dbReference>